<keyword evidence="2" id="KW-0805">Transcription regulation</keyword>
<feature type="domain" description="HTH tetR-type" evidence="6">
    <location>
        <begin position="28"/>
        <end position="88"/>
    </location>
</feature>
<dbReference type="PRINTS" id="PR00400">
    <property type="entry name" value="TETREPRESSOR"/>
</dbReference>
<evidence type="ECO:0000256" key="1">
    <source>
        <dbReference type="ARBA" id="ARBA00022491"/>
    </source>
</evidence>
<dbReference type="InterPro" id="IPR023772">
    <property type="entry name" value="DNA-bd_HTH_TetR-type_CS"/>
</dbReference>
<evidence type="ECO:0000256" key="2">
    <source>
        <dbReference type="ARBA" id="ARBA00023015"/>
    </source>
</evidence>
<protein>
    <submittedName>
        <fullName evidence="7">TetR family transcriptional regulator</fullName>
    </submittedName>
</protein>
<dbReference type="EMBL" id="BHXC01000006">
    <property type="protein sequence ID" value="GCB90338.1"/>
    <property type="molecule type" value="Genomic_DNA"/>
</dbReference>
<dbReference type="PROSITE" id="PS50977">
    <property type="entry name" value="HTH_TETR_2"/>
    <property type="match status" value="1"/>
</dbReference>
<accession>A0A401QY91</accession>
<dbReference type="GO" id="GO:0045892">
    <property type="term" value="P:negative regulation of DNA-templated transcription"/>
    <property type="evidence" value="ECO:0007669"/>
    <property type="project" value="InterPro"/>
</dbReference>
<dbReference type="PROSITE" id="PS01081">
    <property type="entry name" value="HTH_TETR_1"/>
    <property type="match status" value="1"/>
</dbReference>
<dbReference type="InterPro" id="IPR050109">
    <property type="entry name" value="HTH-type_TetR-like_transc_reg"/>
</dbReference>
<dbReference type="AlphaFoldDB" id="A0A401QY91"/>
<dbReference type="Pfam" id="PF02909">
    <property type="entry name" value="TetR_C_1"/>
    <property type="match status" value="1"/>
</dbReference>
<reference evidence="7 8" key="1">
    <citation type="journal article" date="2019" name="Microbiol. Resour. Announc.">
        <title>Draft Genome Sequence of the Most Traditional epsilon-Poly-l-Lysine Producer, Streptomyces albulus NBRC14147.</title>
        <authorList>
            <person name="Yamanaka K."/>
            <person name="Hamano Y."/>
        </authorList>
    </citation>
    <scope>NUCLEOTIDE SEQUENCE [LARGE SCALE GENOMIC DNA]</scope>
    <source>
        <strain evidence="7 8">NBRC 14147</strain>
    </source>
</reference>
<sequence>MNEPLISGASFSRTAPTMCGMARPRKPLLSRERIVTTALALIDAEGLSALSTRRLAAELGVSGPSLYNHFTTKDEILDAVADTVIAQVDVSTLATGADWRAGLLDWARSYRAALAAHPHVVPFLAQGPGRRPAGLRMADAAFGGMVEAGWPPALATKVCAMVRYFVAGSALGSFARGFVDDPGAYDPADYPHLGQAHLLAEHQRRVDEGAFEAGLEALVDGLTLHHPELGPPDIEFRPRG</sequence>
<dbReference type="InterPro" id="IPR036271">
    <property type="entry name" value="Tet_transcr_reg_TetR-rel_C_sf"/>
</dbReference>
<dbReference type="InterPro" id="IPR004111">
    <property type="entry name" value="Repressor_TetR_C"/>
</dbReference>
<organism evidence="7 8">
    <name type="scientific">Streptomyces noursei</name>
    <name type="common">Streptomyces albulus</name>
    <dbReference type="NCBI Taxonomy" id="1971"/>
    <lineage>
        <taxon>Bacteria</taxon>
        <taxon>Bacillati</taxon>
        <taxon>Actinomycetota</taxon>
        <taxon>Actinomycetes</taxon>
        <taxon>Kitasatosporales</taxon>
        <taxon>Streptomycetaceae</taxon>
        <taxon>Streptomyces</taxon>
    </lineage>
</organism>
<keyword evidence="4" id="KW-0804">Transcription</keyword>
<proteinExistence type="predicted"/>
<dbReference type="Gene3D" id="1.10.357.10">
    <property type="entry name" value="Tetracycline Repressor, domain 2"/>
    <property type="match status" value="1"/>
</dbReference>
<evidence type="ECO:0000313" key="8">
    <source>
        <dbReference type="Proteomes" id="UP000288351"/>
    </source>
</evidence>
<dbReference type="Proteomes" id="UP000288351">
    <property type="component" value="Unassembled WGS sequence"/>
</dbReference>
<comment type="caution">
    <text evidence="7">The sequence shown here is derived from an EMBL/GenBank/DDBJ whole genome shotgun (WGS) entry which is preliminary data.</text>
</comment>
<dbReference type="GO" id="GO:0003700">
    <property type="term" value="F:DNA-binding transcription factor activity"/>
    <property type="evidence" value="ECO:0007669"/>
    <property type="project" value="TreeGrafter"/>
</dbReference>
<evidence type="ECO:0000256" key="3">
    <source>
        <dbReference type="ARBA" id="ARBA00023125"/>
    </source>
</evidence>
<keyword evidence="1" id="KW-0678">Repressor</keyword>
<gene>
    <name evidence="7" type="ORF">SALB_03042</name>
</gene>
<evidence type="ECO:0000259" key="6">
    <source>
        <dbReference type="PROSITE" id="PS50977"/>
    </source>
</evidence>
<dbReference type="PANTHER" id="PTHR30055:SF151">
    <property type="entry name" value="TRANSCRIPTIONAL REGULATORY PROTEIN"/>
    <property type="match status" value="1"/>
</dbReference>
<dbReference type="InterPro" id="IPR001647">
    <property type="entry name" value="HTH_TetR"/>
</dbReference>
<dbReference type="GO" id="GO:0046677">
    <property type="term" value="P:response to antibiotic"/>
    <property type="evidence" value="ECO:0007669"/>
    <property type="project" value="InterPro"/>
</dbReference>
<evidence type="ECO:0000256" key="5">
    <source>
        <dbReference type="PROSITE-ProRule" id="PRU00335"/>
    </source>
</evidence>
<dbReference type="PRINTS" id="PR00455">
    <property type="entry name" value="HTHTETR"/>
</dbReference>
<dbReference type="Pfam" id="PF00440">
    <property type="entry name" value="TetR_N"/>
    <property type="match status" value="1"/>
</dbReference>
<dbReference type="SUPFAM" id="SSF48498">
    <property type="entry name" value="Tetracyclin repressor-like, C-terminal domain"/>
    <property type="match status" value="1"/>
</dbReference>
<name>A0A401QY91_STRNR</name>
<dbReference type="InterPro" id="IPR003012">
    <property type="entry name" value="Tet_transcr_reg_TetR"/>
</dbReference>
<dbReference type="GO" id="GO:0000976">
    <property type="term" value="F:transcription cis-regulatory region binding"/>
    <property type="evidence" value="ECO:0007669"/>
    <property type="project" value="TreeGrafter"/>
</dbReference>
<evidence type="ECO:0000313" key="7">
    <source>
        <dbReference type="EMBL" id="GCB90338.1"/>
    </source>
</evidence>
<feature type="DNA-binding region" description="H-T-H motif" evidence="5">
    <location>
        <begin position="51"/>
        <end position="70"/>
    </location>
</feature>
<dbReference type="PANTHER" id="PTHR30055">
    <property type="entry name" value="HTH-TYPE TRANSCRIPTIONAL REGULATOR RUTR"/>
    <property type="match status" value="1"/>
</dbReference>
<keyword evidence="3 5" id="KW-0238">DNA-binding</keyword>
<dbReference type="SUPFAM" id="SSF46689">
    <property type="entry name" value="Homeodomain-like"/>
    <property type="match status" value="1"/>
</dbReference>
<evidence type="ECO:0000256" key="4">
    <source>
        <dbReference type="ARBA" id="ARBA00023163"/>
    </source>
</evidence>
<dbReference type="InterPro" id="IPR009057">
    <property type="entry name" value="Homeodomain-like_sf"/>
</dbReference>